<dbReference type="AlphaFoldDB" id="A0A078KUV1"/>
<name>A0A078KUV1_9FIRM</name>
<dbReference type="PATRIC" id="fig|29343.3.peg.1843"/>
<evidence type="ECO:0000313" key="2">
    <source>
        <dbReference type="Proteomes" id="UP000032431"/>
    </source>
</evidence>
<proteinExistence type="predicted"/>
<dbReference type="KEGG" id="ccel:CCDG5_1755"/>
<organism evidence="1 2">
    <name type="scientific">[Clostridium] cellulosi</name>
    <dbReference type="NCBI Taxonomy" id="29343"/>
    <lineage>
        <taxon>Bacteria</taxon>
        <taxon>Bacillati</taxon>
        <taxon>Bacillota</taxon>
        <taxon>Clostridia</taxon>
        <taxon>Eubacteriales</taxon>
        <taxon>Oscillospiraceae</taxon>
        <taxon>Oscillospiraceae incertae sedis</taxon>
    </lineage>
</organism>
<keyword evidence="2" id="KW-1185">Reference proteome</keyword>
<dbReference type="Proteomes" id="UP000032431">
    <property type="component" value="Chromosome I"/>
</dbReference>
<dbReference type="EMBL" id="LM995447">
    <property type="protein sequence ID" value="CDZ24854.1"/>
    <property type="molecule type" value="Genomic_DNA"/>
</dbReference>
<reference evidence="2" key="1">
    <citation type="submission" date="2014-07" db="EMBL/GenBank/DDBJ databases">
        <authorList>
            <person name="Wibberg D."/>
        </authorList>
    </citation>
    <scope>NUCLEOTIDE SEQUENCE [LARGE SCALE GENOMIC DNA]</scope>
    <source>
        <strain evidence="2">DG5</strain>
    </source>
</reference>
<accession>A0A078KUV1</accession>
<gene>
    <name evidence="1" type="ORF">CCDG5_1755</name>
</gene>
<dbReference type="HOGENOM" id="CLU_2599816_0_0_9"/>
<evidence type="ECO:0000313" key="1">
    <source>
        <dbReference type="EMBL" id="CDZ24854.1"/>
    </source>
</evidence>
<protein>
    <submittedName>
        <fullName evidence="1">Uncharacterized protein</fullName>
    </submittedName>
</protein>
<sequence>MTVMAKAKREIATAASVYIEGKEYDIDKLSEIQRRAFAGQIKLQLLKPVLSDKSLTATLKGGYQSIRTAFSLCEHKDEE</sequence>